<accession>A0A3Q1F3K2</accession>
<feature type="signal peptide" evidence="2">
    <location>
        <begin position="1"/>
        <end position="17"/>
    </location>
</feature>
<dbReference type="InParanoid" id="A0A3Q1F3K2"/>
<evidence type="ECO:0000313" key="5">
    <source>
        <dbReference type="Proteomes" id="UP000257200"/>
    </source>
</evidence>
<dbReference type="Proteomes" id="UP000257200">
    <property type="component" value="Unplaced"/>
</dbReference>
<reference evidence="4" key="1">
    <citation type="submission" date="2025-08" db="UniProtKB">
        <authorList>
            <consortium name="Ensembl"/>
        </authorList>
    </citation>
    <scope>IDENTIFICATION</scope>
</reference>
<dbReference type="PANTHER" id="PTHR14334">
    <property type="entry name" value="B-CELL ANTIGEN RECEPTOR COMPLEX-ASSOCIATED PROTEIN"/>
    <property type="match status" value="1"/>
</dbReference>
<evidence type="ECO:0000256" key="2">
    <source>
        <dbReference type="SAM" id="SignalP"/>
    </source>
</evidence>
<organism evidence="4 5">
    <name type="scientific">Acanthochromis polyacanthus</name>
    <name type="common">spiny chromis</name>
    <dbReference type="NCBI Taxonomy" id="80966"/>
    <lineage>
        <taxon>Eukaryota</taxon>
        <taxon>Metazoa</taxon>
        <taxon>Chordata</taxon>
        <taxon>Craniata</taxon>
        <taxon>Vertebrata</taxon>
        <taxon>Euteleostomi</taxon>
        <taxon>Actinopterygii</taxon>
        <taxon>Neopterygii</taxon>
        <taxon>Teleostei</taxon>
        <taxon>Neoteleostei</taxon>
        <taxon>Acanthomorphata</taxon>
        <taxon>Ovalentaria</taxon>
        <taxon>Pomacentridae</taxon>
        <taxon>Acanthochromis</taxon>
    </lineage>
</organism>
<name>A0A3Q1F3K2_9TELE</name>
<feature type="domain" description="Ig-like" evidence="3">
    <location>
        <begin position="18"/>
        <end position="100"/>
    </location>
</feature>
<dbReference type="GO" id="GO:0019815">
    <property type="term" value="C:B cell receptor complex"/>
    <property type="evidence" value="ECO:0007669"/>
    <property type="project" value="TreeGrafter"/>
</dbReference>
<keyword evidence="5" id="KW-1185">Reference proteome</keyword>
<dbReference type="SUPFAM" id="SSF48726">
    <property type="entry name" value="Immunoglobulin"/>
    <property type="match status" value="1"/>
</dbReference>
<dbReference type="Gene3D" id="2.60.40.10">
    <property type="entry name" value="Immunoglobulins"/>
    <property type="match status" value="1"/>
</dbReference>
<dbReference type="InterPro" id="IPR036179">
    <property type="entry name" value="Ig-like_dom_sf"/>
</dbReference>
<dbReference type="GO" id="GO:0050853">
    <property type="term" value="P:B cell receptor signaling pathway"/>
    <property type="evidence" value="ECO:0007669"/>
    <property type="project" value="TreeGrafter"/>
</dbReference>
<dbReference type="InterPro" id="IPR007110">
    <property type="entry name" value="Ig-like_dom"/>
</dbReference>
<keyword evidence="1" id="KW-0393">Immunoglobulin domain</keyword>
<keyword evidence="2" id="KW-0732">Signal</keyword>
<dbReference type="GO" id="GO:0030183">
    <property type="term" value="P:B cell differentiation"/>
    <property type="evidence" value="ECO:0007669"/>
    <property type="project" value="TreeGrafter"/>
</dbReference>
<dbReference type="InterPro" id="IPR013783">
    <property type="entry name" value="Ig-like_fold"/>
</dbReference>
<dbReference type="GO" id="GO:0009897">
    <property type="term" value="C:external side of plasma membrane"/>
    <property type="evidence" value="ECO:0007669"/>
    <property type="project" value="TreeGrafter"/>
</dbReference>
<dbReference type="AlphaFoldDB" id="A0A3Q1F3K2"/>
<evidence type="ECO:0000256" key="1">
    <source>
        <dbReference type="ARBA" id="ARBA00023319"/>
    </source>
</evidence>
<dbReference type="STRING" id="80966.ENSAPOP00000011393"/>
<dbReference type="Pfam" id="PF13927">
    <property type="entry name" value="Ig_3"/>
    <property type="match status" value="1"/>
</dbReference>
<feature type="chain" id="PRO_5018722906" description="Ig-like domain-containing protein" evidence="2">
    <location>
        <begin position="18"/>
        <end position="137"/>
    </location>
</feature>
<evidence type="ECO:0000313" key="4">
    <source>
        <dbReference type="Ensembl" id="ENSAPOP00000011393.1"/>
    </source>
</evidence>
<dbReference type="PROSITE" id="PS50835">
    <property type="entry name" value="IG_LIKE"/>
    <property type="match status" value="1"/>
</dbReference>
<sequence length="137" mass="15693">MFCISYHKMCLFTGVSLDTLVVIQSPDVSVMEGETVNITCCWTEMFERVWVHWRKNGITIRRQVLHNKAQESLKKDTNNCSSLTFPNITRNDSRRYICRVFVGIPLPVERNGTGTLVTVNDLESSDYDSDDHSADSR</sequence>
<dbReference type="InterPro" id="IPR003599">
    <property type="entry name" value="Ig_sub"/>
</dbReference>
<protein>
    <recommendedName>
        <fullName evidence="3">Ig-like domain-containing protein</fullName>
    </recommendedName>
</protein>
<reference evidence="4" key="2">
    <citation type="submission" date="2025-09" db="UniProtKB">
        <authorList>
            <consortium name="Ensembl"/>
        </authorList>
    </citation>
    <scope>IDENTIFICATION</scope>
</reference>
<dbReference type="GeneTree" id="ENSGT00940000177059"/>
<dbReference type="SMART" id="SM00409">
    <property type="entry name" value="IG"/>
    <property type="match status" value="1"/>
</dbReference>
<dbReference type="Ensembl" id="ENSAPOT00000018974.1">
    <property type="protein sequence ID" value="ENSAPOP00000011393.1"/>
    <property type="gene ID" value="ENSAPOG00000013946.1"/>
</dbReference>
<evidence type="ECO:0000259" key="3">
    <source>
        <dbReference type="PROSITE" id="PS50835"/>
    </source>
</evidence>
<proteinExistence type="predicted"/>